<accession>A0ABP8C0M5</accession>
<sequence length="136" mass="15616">MLTIQLKRLGKKKIKTLNFDIEKTPKTLEELIEQCVISEIKKFNDKRENLQLQAFLTPQNIQEQSEKGKIGFGAIENKTLAIKADAISNAKQSFLDGLFLVFINDNEIKALNETIIIDKESTITFMRMTFLSGTYW</sequence>
<dbReference type="RefSeq" id="WP_344786418.1">
    <property type="nucleotide sequence ID" value="NZ_BAABCA010000001.1"/>
</dbReference>
<name>A0ABP8C0M5_9FLAO</name>
<organism evidence="1 2">
    <name type="scientific">Postechiella marina</name>
    <dbReference type="NCBI Taxonomy" id="943941"/>
    <lineage>
        <taxon>Bacteria</taxon>
        <taxon>Pseudomonadati</taxon>
        <taxon>Bacteroidota</taxon>
        <taxon>Flavobacteriia</taxon>
        <taxon>Flavobacteriales</taxon>
        <taxon>Flavobacteriaceae</taxon>
        <taxon>Postechiella</taxon>
    </lineage>
</organism>
<protein>
    <submittedName>
        <fullName evidence="1">Uncharacterized protein</fullName>
    </submittedName>
</protein>
<gene>
    <name evidence="1" type="ORF">GCM10022291_04260</name>
</gene>
<proteinExistence type="predicted"/>
<evidence type="ECO:0000313" key="2">
    <source>
        <dbReference type="Proteomes" id="UP001501496"/>
    </source>
</evidence>
<comment type="caution">
    <text evidence="1">The sequence shown here is derived from an EMBL/GenBank/DDBJ whole genome shotgun (WGS) entry which is preliminary data.</text>
</comment>
<reference evidence="2" key="1">
    <citation type="journal article" date="2019" name="Int. J. Syst. Evol. Microbiol.">
        <title>The Global Catalogue of Microorganisms (GCM) 10K type strain sequencing project: providing services to taxonomists for standard genome sequencing and annotation.</title>
        <authorList>
            <consortium name="The Broad Institute Genomics Platform"/>
            <consortium name="The Broad Institute Genome Sequencing Center for Infectious Disease"/>
            <person name="Wu L."/>
            <person name="Ma J."/>
        </authorList>
    </citation>
    <scope>NUCLEOTIDE SEQUENCE [LARGE SCALE GENOMIC DNA]</scope>
    <source>
        <strain evidence="2">JCM 17630</strain>
    </source>
</reference>
<keyword evidence="2" id="KW-1185">Reference proteome</keyword>
<dbReference type="EMBL" id="BAABCA010000001">
    <property type="protein sequence ID" value="GAA4231544.1"/>
    <property type="molecule type" value="Genomic_DNA"/>
</dbReference>
<evidence type="ECO:0000313" key="1">
    <source>
        <dbReference type="EMBL" id="GAA4231544.1"/>
    </source>
</evidence>
<dbReference type="Proteomes" id="UP001501496">
    <property type="component" value="Unassembled WGS sequence"/>
</dbReference>